<evidence type="ECO:0000313" key="4">
    <source>
        <dbReference type="Proteomes" id="UP001195769"/>
    </source>
</evidence>
<feature type="compositionally biased region" description="Low complexity" evidence="1">
    <location>
        <begin position="104"/>
        <end position="134"/>
    </location>
</feature>
<feature type="region of interest" description="Disordered" evidence="1">
    <location>
        <begin position="104"/>
        <end position="147"/>
    </location>
</feature>
<feature type="compositionally biased region" description="Polar residues" evidence="1">
    <location>
        <begin position="135"/>
        <end position="147"/>
    </location>
</feature>
<sequence length="494" mass="51134">MLRTFIRLFNSHFVLRTLYFISLFNLLCWSFHDVQAAPVRISVGPQEQEICVSSEATVLSPATVVGQNYVFNQSYGLQRVARDSGLDGDIVSASDVSTATTSAMPFTSTGATATPPSSSPSTSDSSTSSASSSSLFQLETRGSSAGTDSPTHAPYIIYAYYPIFSPTVPTSVTTAAECFPSSPVLEGSFPSTLSASQETSSATALFLAPDVPPSVTTVVSDCVSSLAIPGGPSSVTSSASLGILPPTAPSLPLAVPPSVAPVVTSPPAILPTIEGLPPMLPPASSETPMITFPPPIVTPLLPPISPAVPVRPLAPIPPLVTSLLPPVVTHSPSPVVPAASLVTITSQSTASPATATSPTPLSTFVSSTLVTPSPTTTSTSSAPNAQSHSSSQQASSSLTPSPSPQSDAVSSPRLAGSLIAIITVLSFLGALSLILGVILFFRTRWRYRRIAQMQPLKEDFRPSPLNLSSRFSVSTTGSLERLRSFTLNSRPPTA</sequence>
<reference evidence="3" key="1">
    <citation type="journal article" date="2020" name="New Phytol.">
        <title>Comparative genomics reveals dynamic genome evolution in host specialist ectomycorrhizal fungi.</title>
        <authorList>
            <person name="Lofgren L.A."/>
            <person name="Nguyen N.H."/>
            <person name="Vilgalys R."/>
            <person name="Ruytinx J."/>
            <person name="Liao H.L."/>
            <person name="Branco S."/>
            <person name="Kuo A."/>
            <person name="LaButti K."/>
            <person name="Lipzen A."/>
            <person name="Andreopoulos W."/>
            <person name="Pangilinan J."/>
            <person name="Riley R."/>
            <person name="Hundley H."/>
            <person name="Na H."/>
            <person name="Barry K."/>
            <person name="Grigoriev I.V."/>
            <person name="Stajich J.E."/>
            <person name="Kennedy P.G."/>
        </authorList>
    </citation>
    <scope>NUCLEOTIDE SEQUENCE</scope>
    <source>
        <strain evidence="3">FC203</strain>
    </source>
</reference>
<name>A0AAD4DVQ4_9AGAM</name>
<gene>
    <name evidence="3" type="ORF">F5891DRAFT_1060878</name>
</gene>
<feature type="transmembrane region" description="Helical" evidence="2">
    <location>
        <begin position="414"/>
        <end position="441"/>
    </location>
</feature>
<evidence type="ECO:0000313" key="3">
    <source>
        <dbReference type="EMBL" id="KAG1894862.1"/>
    </source>
</evidence>
<dbReference type="AlphaFoldDB" id="A0AAD4DVQ4"/>
<proteinExistence type="predicted"/>
<keyword evidence="4" id="KW-1185">Reference proteome</keyword>
<evidence type="ECO:0000256" key="2">
    <source>
        <dbReference type="SAM" id="Phobius"/>
    </source>
</evidence>
<accession>A0AAD4DVQ4</accession>
<dbReference type="EMBL" id="JABBWK010000074">
    <property type="protein sequence ID" value="KAG1894862.1"/>
    <property type="molecule type" value="Genomic_DNA"/>
</dbReference>
<comment type="caution">
    <text evidence="3">The sequence shown here is derived from an EMBL/GenBank/DDBJ whole genome shotgun (WGS) entry which is preliminary data.</text>
</comment>
<feature type="compositionally biased region" description="Low complexity" evidence="1">
    <location>
        <begin position="349"/>
        <end position="406"/>
    </location>
</feature>
<dbReference type="Proteomes" id="UP001195769">
    <property type="component" value="Unassembled WGS sequence"/>
</dbReference>
<feature type="region of interest" description="Disordered" evidence="1">
    <location>
        <begin position="349"/>
        <end position="409"/>
    </location>
</feature>
<dbReference type="RefSeq" id="XP_041220438.1">
    <property type="nucleotide sequence ID" value="XM_041362903.1"/>
</dbReference>
<protein>
    <submittedName>
        <fullName evidence="3">Uncharacterized protein</fullName>
    </submittedName>
</protein>
<keyword evidence="2" id="KW-1133">Transmembrane helix</keyword>
<organism evidence="3 4">
    <name type="scientific">Suillus fuscotomentosus</name>
    <dbReference type="NCBI Taxonomy" id="1912939"/>
    <lineage>
        <taxon>Eukaryota</taxon>
        <taxon>Fungi</taxon>
        <taxon>Dikarya</taxon>
        <taxon>Basidiomycota</taxon>
        <taxon>Agaricomycotina</taxon>
        <taxon>Agaricomycetes</taxon>
        <taxon>Agaricomycetidae</taxon>
        <taxon>Boletales</taxon>
        <taxon>Suillineae</taxon>
        <taxon>Suillaceae</taxon>
        <taxon>Suillus</taxon>
    </lineage>
</organism>
<keyword evidence="2" id="KW-0472">Membrane</keyword>
<dbReference type="GeneID" id="64657201"/>
<evidence type="ECO:0000256" key="1">
    <source>
        <dbReference type="SAM" id="MobiDB-lite"/>
    </source>
</evidence>
<keyword evidence="2" id="KW-0812">Transmembrane</keyword>